<protein>
    <submittedName>
        <fullName evidence="1">Uncharacterized protein</fullName>
    </submittedName>
</protein>
<dbReference type="Proteomes" id="UP000000503">
    <property type="component" value="Chromosome"/>
</dbReference>
<name>F8F1A3_GRAC1</name>
<dbReference type="AlphaFoldDB" id="F8F1A3"/>
<dbReference type="KEGG" id="scd:Spica_0587"/>
<dbReference type="RefSeq" id="WP_013968059.1">
    <property type="nucleotide sequence ID" value="NC_015732.1"/>
</dbReference>
<dbReference type="HOGENOM" id="CLU_2511703_0_0_12"/>
<accession>F8F1A3</accession>
<keyword evidence="2" id="KW-1185">Reference proteome</keyword>
<evidence type="ECO:0000313" key="1">
    <source>
        <dbReference type="EMBL" id="AEJ18747.1"/>
    </source>
</evidence>
<gene>
    <name evidence="1" type="ordered locus">Spica_0587</name>
</gene>
<sequence length="85" mass="10124">MKLEFLSRLYFALRRDVELAYKQVETQRLSLETKLNRLFVQQYEGASAWAEISDQSPIFFDISILAKDFRIHQIQADLDWLKTLL</sequence>
<proteinExistence type="predicted"/>
<evidence type="ECO:0000313" key="2">
    <source>
        <dbReference type="Proteomes" id="UP000000503"/>
    </source>
</evidence>
<organism evidence="1 2">
    <name type="scientific">Gracilinema caldarium (strain ATCC 51460 / DSM 7334 / H1)</name>
    <name type="common">Treponema caldarium</name>
    <dbReference type="NCBI Taxonomy" id="744872"/>
    <lineage>
        <taxon>Bacteria</taxon>
        <taxon>Pseudomonadati</taxon>
        <taxon>Spirochaetota</taxon>
        <taxon>Spirochaetia</taxon>
        <taxon>Spirochaetales</taxon>
        <taxon>Breznakiellaceae</taxon>
        <taxon>Gracilinema</taxon>
    </lineage>
</organism>
<reference evidence="2" key="1">
    <citation type="journal article" date="2013" name="Stand. Genomic Sci.">
        <title>Genome sequence of the thermophilic fresh-water bacterium Spirochaeta caldaria type strain (H1(T)), reclassification of Spirochaeta caldaria, Spirochaeta stenostrepta, and Spirochaeta zuelzerae in the genus Treponema as Treponema caldaria comb. nov., Treponema stenostrepta comb. nov., and Treponema zuelzerae comb. nov., and emendation of the genus Treponema.</title>
        <authorList>
            <person name="Abt B."/>
            <person name="Goker M."/>
            <person name="Scheuner C."/>
            <person name="Han C."/>
            <person name="Lu M."/>
            <person name="Misra M."/>
            <person name="Lapidus A."/>
            <person name="Nolan M."/>
            <person name="Lucas S."/>
            <person name="Hammon N."/>
            <person name="Deshpande S."/>
            <person name="Cheng J.F."/>
            <person name="Tapia R."/>
            <person name="Goodwin L.A."/>
            <person name="Pitluck S."/>
            <person name="Liolios K."/>
            <person name="Pagani I."/>
            <person name="Ivanova N."/>
            <person name="Mavromatis K."/>
            <person name="Mikhailova N."/>
            <person name="Huntemann M."/>
            <person name="Pati A."/>
            <person name="Chen A."/>
            <person name="Palaniappan K."/>
            <person name="Land M."/>
            <person name="Hauser L."/>
            <person name="Jeffries C.D."/>
            <person name="Rohde M."/>
            <person name="Spring S."/>
            <person name="Gronow S."/>
            <person name="Detter J.C."/>
            <person name="Bristow J."/>
            <person name="Eisen J.A."/>
            <person name="Markowitz V."/>
            <person name="Hugenholtz P."/>
            <person name="Kyrpides N.C."/>
            <person name="Woyke T."/>
            <person name="Klenk H.P."/>
        </authorList>
    </citation>
    <scope>NUCLEOTIDE SEQUENCE</scope>
    <source>
        <strain evidence="2">ATCC 51460 / DSM 7334 / H1</strain>
    </source>
</reference>
<dbReference type="EMBL" id="CP002868">
    <property type="protein sequence ID" value="AEJ18747.1"/>
    <property type="molecule type" value="Genomic_DNA"/>
</dbReference>